<evidence type="ECO:0000313" key="6">
    <source>
        <dbReference type="Proteomes" id="UP000324832"/>
    </source>
</evidence>
<dbReference type="OrthoDB" id="8191090at2759"/>
<proteinExistence type="inferred from homology"/>
<dbReference type="InterPro" id="IPR038606">
    <property type="entry name" value="To_sf"/>
</dbReference>
<keyword evidence="2" id="KW-0090">Biological rhythms</keyword>
<organism evidence="5 6">
    <name type="scientific">Leptidea sinapis</name>
    <dbReference type="NCBI Taxonomy" id="189913"/>
    <lineage>
        <taxon>Eukaryota</taxon>
        <taxon>Metazoa</taxon>
        <taxon>Ecdysozoa</taxon>
        <taxon>Arthropoda</taxon>
        <taxon>Hexapoda</taxon>
        <taxon>Insecta</taxon>
        <taxon>Pterygota</taxon>
        <taxon>Neoptera</taxon>
        <taxon>Endopterygota</taxon>
        <taxon>Lepidoptera</taxon>
        <taxon>Glossata</taxon>
        <taxon>Ditrysia</taxon>
        <taxon>Papilionoidea</taxon>
        <taxon>Pieridae</taxon>
        <taxon>Dismorphiinae</taxon>
        <taxon>Leptidea</taxon>
    </lineage>
</organism>
<protein>
    <submittedName>
        <fullName evidence="5">Uncharacterized protein</fullName>
    </submittedName>
</protein>
<feature type="signal peptide" evidence="4">
    <location>
        <begin position="1"/>
        <end position="16"/>
    </location>
</feature>
<evidence type="ECO:0000256" key="4">
    <source>
        <dbReference type="SAM" id="SignalP"/>
    </source>
</evidence>
<gene>
    <name evidence="5" type="ORF">LSINAPIS_LOCUS3577</name>
</gene>
<dbReference type="FunFam" id="3.15.10.30:FF:000001">
    <property type="entry name" value="Takeout-like protein 1"/>
    <property type="match status" value="1"/>
</dbReference>
<name>A0A5E4Q098_9NEOP</name>
<dbReference type="InterPro" id="IPR010562">
    <property type="entry name" value="Haemolymph_juvenile_hormone-bd"/>
</dbReference>
<evidence type="ECO:0000256" key="2">
    <source>
        <dbReference type="ARBA" id="ARBA00023108"/>
    </source>
</evidence>
<dbReference type="Proteomes" id="UP000324832">
    <property type="component" value="Unassembled WGS sequence"/>
</dbReference>
<dbReference type="EMBL" id="FZQP02000859">
    <property type="protein sequence ID" value="VVC90727.1"/>
    <property type="molecule type" value="Genomic_DNA"/>
</dbReference>
<comment type="similarity">
    <text evidence="3">Belongs to the TO family.</text>
</comment>
<dbReference type="GO" id="GO:0007623">
    <property type="term" value="P:circadian rhythm"/>
    <property type="evidence" value="ECO:0007669"/>
    <property type="project" value="UniProtKB-ARBA"/>
</dbReference>
<evidence type="ECO:0000256" key="3">
    <source>
        <dbReference type="ARBA" id="ARBA00060902"/>
    </source>
</evidence>
<dbReference type="PANTHER" id="PTHR11008:SF14">
    <property type="entry name" value="CIRCADIAN CLOCK-CONTROLLED PROTEIN-LIKE PROTEIN"/>
    <property type="match status" value="1"/>
</dbReference>
<dbReference type="SMART" id="SM00700">
    <property type="entry name" value="JHBP"/>
    <property type="match status" value="1"/>
</dbReference>
<evidence type="ECO:0000256" key="1">
    <source>
        <dbReference type="ARBA" id="ARBA00022729"/>
    </source>
</evidence>
<evidence type="ECO:0000313" key="5">
    <source>
        <dbReference type="EMBL" id="VVC90727.1"/>
    </source>
</evidence>
<dbReference type="GO" id="GO:0005615">
    <property type="term" value="C:extracellular space"/>
    <property type="evidence" value="ECO:0007669"/>
    <property type="project" value="TreeGrafter"/>
</dbReference>
<dbReference type="Pfam" id="PF06585">
    <property type="entry name" value="JHBP"/>
    <property type="match status" value="1"/>
</dbReference>
<dbReference type="PANTHER" id="PTHR11008">
    <property type="entry name" value="PROTEIN TAKEOUT-LIKE PROTEIN"/>
    <property type="match status" value="1"/>
</dbReference>
<keyword evidence="6" id="KW-1185">Reference proteome</keyword>
<accession>A0A5E4Q098</accession>
<sequence>MKVLFVFVVCAASVYGKILPDYFPQCKKSDPQIEKCLLEAIEVVKPRIINGVPELNIPSLEPFNVPTLKLDRTGSNLRLKATVKNMKVYGGSNFKIEKIKLNLNNKYVGEVRLTMPRLVVVAEYDVHGSRILTLDINGKGKFRSNFTGITVVARGSAKPIEKEGIEYLQAEKMITKLKIGHGQLTLDDTERPAAAKSAAAFFNASPGIVLDILNPLIEESIAAILKAFFNKSFGVIPLKEILLED</sequence>
<feature type="chain" id="PRO_5022778187" evidence="4">
    <location>
        <begin position="17"/>
        <end position="245"/>
    </location>
</feature>
<reference evidence="5 6" key="1">
    <citation type="submission" date="2017-07" db="EMBL/GenBank/DDBJ databases">
        <authorList>
            <person name="Talla V."/>
            <person name="Backstrom N."/>
        </authorList>
    </citation>
    <scope>NUCLEOTIDE SEQUENCE [LARGE SCALE GENOMIC DNA]</scope>
</reference>
<keyword evidence="1 4" id="KW-0732">Signal</keyword>
<dbReference type="Gene3D" id="3.15.10.30">
    <property type="entry name" value="Haemolymph juvenile hormone binding protein"/>
    <property type="match status" value="1"/>
</dbReference>
<dbReference type="AlphaFoldDB" id="A0A5E4Q098"/>